<dbReference type="SUPFAM" id="SSF56112">
    <property type="entry name" value="Protein kinase-like (PK-like)"/>
    <property type="match status" value="1"/>
</dbReference>
<organism evidence="9 10">
    <name type="scientific">Cuscuta australis</name>
    <dbReference type="NCBI Taxonomy" id="267555"/>
    <lineage>
        <taxon>Eukaryota</taxon>
        <taxon>Viridiplantae</taxon>
        <taxon>Streptophyta</taxon>
        <taxon>Embryophyta</taxon>
        <taxon>Tracheophyta</taxon>
        <taxon>Spermatophyta</taxon>
        <taxon>Magnoliopsida</taxon>
        <taxon>eudicotyledons</taxon>
        <taxon>Gunneridae</taxon>
        <taxon>Pentapetalae</taxon>
        <taxon>asterids</taxon>
        <taxon>lamiids</taxon>
        <taxon>Solanales</taxon>
        <taxon>Convolvulaceae</taxon>
        <taxon>Cuscuteae</taxon>
        <taxon>Cuscuta</taxon>
        <taxon>Cuscuta subgen. Grammica</taxon>
        <taxon>Cuscuta sect. Cleistogrammica</taxon>
    </lineage>
</organism>
<dbReference type="PROSITE" id="PS50011">
    <property type="entry name" value="PROTEIN_KINASE_DOM"/>
    <property type="match status" value="1"/>
</dbReference>
<gene>
    <name evidence="9" type="ORF">DM860_011814</name>
</gene>
<evidence type="ECO:0000256" key="7">
    <source>
        <dbReference type="SAM" id="MobiDB-lite"/>
    </source>
</evidence>
<feature type="region of interest" description="Disordered" evidence="7">
    <location>
        <begin position="681"/>
        <end position="754"/>
    </location>
</feature>
<keyword evidence="10" id="KW-1185">Reference proteome</keyword>
<accession>A0A328DFN6</accession>
<evidence type="ECO:0000256" key="4">
    <source>
        <dbReference type="ARBA" id="ARBA00022741"/>
    </source>
</evidence>
<evidence type="ECO:0000256" key="5">
    <source>
        <dbReference type="ARBA" id="ARBA00022777"/>
    </source>
</evidence>
<proteinExistence type="predicted"/>
<dbReference type="FunFam" id="1.10.510.10:FF:001893">
    <property type="entry name" value="Probable serine/threonine-protein kinase DDB_G0291918"/>
    <property type="match status" value="1"/>
</dbReference>
<dbReference type="PROSITE" id="PS00108">
    <property type="entry name" value="PROTEIN_KINASE_ST"/>
    <property type="match status" value="1"/>
</dbReference>
<evidence type="ECO:0000259" key="8">
    <source>
        <dbReference type="PROSITE" id="PS50011"/>
    </source>
</evidence>
<reference evidence="9 10" key="1">
    <citation type="submission" date="2018-06" db="EMBL/GenBank/DDBJ databases">
        <title>The Genome of Cuscuta australis (Dodder) Provides Insight into the Evolution of Plant Parasitism.</title>
        <authorList>
            <person name="Liu H."/>
        </authorList>
    </citation>
    <scope>NUCLEOTIDE SEQUENCE [LARGE SCALE GENOMIC DNA]</scope>
    <source>
        <strain evidence="10">cv. Yunnan</strain>
        <tissue evidence="9">Vines</tissue>
    </source>
</reference>
<dbReference type="Pfam" id="PF00069">
    <property type="entry name" value="Pkinase"/>
    <property type="match status" value="2"/>
</dbReference>
<dbReference type="AlphaFoldDB" id="A0A328DFN6"/>
<evidence type="ECO:0000256" key="2">
    <source>
        <dbReference type="ARBA" id="ARBA00022527"/>
    </source>
</evidence>
<dbReference type="EMBL" id="NQVE01000143">
    <property type="protein sequence ID" value="RAL44537.1"/>
    <property type="molecule type" value="Genomic_DNA"/>
</dbReference>
<keyword evidence="6" id="KW-0067">ATP-binding</keyword>
<evidence type="ECO:0000256" key="6">
    <source>
        <dbReference type="ARBA" id="ARBA00022840"/>
    </source>
</evidence>
<dbReference type="GO" id="GO:0044773">
    <property type="term" value="P:mitotic DNA damage checkpoint signaling"/>
    <property type="evidence" value="ECO:0007669"/>
    <property type="project" value="TreeGrafter"/>
</dbReference>
<evidence type="ECO:0000313" key="10">
    <source>
        <dbReference type="Proteomes" id="UP000249390"/>
    </source>
</evidence>
<dbReference type="FunFam" id="1.10.510.10:FF:001725">
    <property type="entry name" value="Kinase like protein"/>
    <property type="match status" value="1"/>
</dbReference>
<evidence type="ECO:0000256" key="1">
    <source>
        <dbReference type="ARBA" id="ARBA00012513"/>
    </source>
</evidence>
<protein>
    <recommendedName>
        <fullName evidence="1">non-specific serine/threonine protein kinase</fullName>
        <ecNumber evidence="1">2.7.11.1</ecNumber>
    </recommendedName>
</protein>
<name>A0A328DFN6_9ASTE</name>
<keyword evidence="4" id="KW-0547">Nucleotide-binding</keyword>
<dbReference type="GO" id="GO:0004674">
    <property type="term" value="F:protein serine/threonine kinase activity"/>
    <property type="evidence" value="ECO:0007669"/>
    <property type="project" value="UniProtKB-KW"/>
</dbReference>
<dbReference type="SMART" id="SM00220">
    <property type="entry name" value="S_TKc"/>
    <property type="match status" value="1"/>
</dbReference>
<dbReference type="GO" id="GO:0005524">
    <property type="term" value="F:ATP binding"/>
    <property type="evidence" value="ECO:0007669"/>
    <property type="project" value="UniProtKB-KW"/>
</dbReference>
<keyword evidence="5" id="KW-0418">Kinase</keyword>
<feature type="region of interest" description="Disordered" evidence="7">
    <location>
        <begin position="781"/>
        <end position="800"/>
    </location>
</feature>
<evidence type="ECO:0000256" key="3">
    <source>
        <dbReference type="ARBA" id="ARBA00022679"/>
    </source>
</evidence>
<dbReference type="InterPro" id="IPR000719">
    <property type="entry name" value="Prot_kinase_dom"/>
</dbReference>
<keyword evidence="2" id="KW-0723">Serine/threonine-protein kinase</keyword>
<feature type="compositionally biased region" description="Polar residues" evidence="7">
    <location>
        <begin position="735"/>
        <end position="747"/>
    </location>
</feature>
<dbReference type="PANTHER" id="PTHR44167">
    <property type="entry name" value="OVARIAN-SPECIFIC SERINE/THREONINE-PROTEIN KINASE LOK-RELATED"/>
    <property type="match status" value="1"/>
</dbReference>
<feature type="domain" description="Protein kinase" evidence="8">
    <location>
        <begin position="514"/>
        <end position="979"/>
    </location>
</feature>
<dbReference type="Proteomes" id="UP000249390">
    <property type="component" value="Unassembled WGS sequence"/>
</dbReference>
<dbReference type="GO" id="GO:0005634">
    <property type="term" value="C:nucleus"/>
    <property type="evidence" value="ECO:0007669"/>
    <property type="project" value="TreeGrafter"/>
</dbReference>
<sequence>MEAKHAESEFSQPPAGAGAALTDSEKAWHVFALLLAIRRPAQPAELASICTFFRATPDLIGYLCSIPCSPIHLTPDYIVTFSPAVYMIFAKFIAYVNVIAAVLPGLVSDDLLGAVDFGSKTYFRKKKRPRWIANGLPALKKRRTLNSCYAEKDHVVMAFPGETLDVFAKEHSELQDGICGGSMNKEKSRPLRFTSVNREVGKTFTTSCIFYANNDAYRYGFGYARCNEEPILHTIHNRNEADTVTLTKSEFMYDDVSILHIHEQVEKETYAIPKSKPLQLTGIVDVQIESAEVEAYDNTAIKVNSKVTSCILAQETLVQAAEPYTAIQSCQMTTENEKVSSCTLAQQTPVQAAEPYTAIQSCQMTIENEHSVEGVEPLSCTVGKSEGVNSTPYRSIMVGKIEKSAEAPHKVSDRKKRKICSPSSKNVHEEVLITAEQPVYKSLNNSAQVRRGEKDRINRGMKSVSAKKKLTYNHEELAITTKKNGTFKENGEDLNSNSSKEPIKKKELPNFESFVVEEEEGSGGYGTVYRARRKSDGKKFAIKCPHSNANRQNILNEVKMLERFGGKNFVIKYEGSFKEGNSDCVVLEHVEHDRPDVLRKEIEVFQLQWYAYCMFKALASLHKQGIVHRDVKPGNFLFTRKLNKGYLIDFNLALDLNKKYGNADKTNLGSSTAVQETHHCLNNYLPPNRNRKAVNQETASKGIKRSLQPKNTKRKDDLENGSRSLMKSQGADGSGITSTKEATSIRNTSKERLREPLLMQPLSIQGREKLMSLVEEIQCTSHHKEEVKGPTSKRKRIAAAPRKEDGQQFLYVTPMPLHSSGIPIRGAGLLQGDGKHKRDGSCVGTKGFRAPEVLFRSLHQGTMLDIWSAGVSLLYLITGRTPFTGDPDQNIREVAKLKGSEDLWELAKLHNRESSFPEDLLDANALPSVKLQDWCKRNSRRTDLFDAIPPSLFDLVDKCLTVNPRLRISADEALRHEFFAPCHETLGKRPLSRHGAAMLPSRGGQTLAGGVVV</sequence>
<comment type="caution">
    <text evidence="9">The sequence shown here is derived from an EMBL/GenBank/DDBJ whole genome shotgun (WGS) entry which is preliminary data.</text>
</comment>
<dbReference type="InterPro" id="IPR008271">
    <property type="entry name" value="Ser/Thr_kinase_AS"/>
</dbReference>
<evidence type="ECO:0000313" key="9">
    <source>
        <dbReference type="EMBL" id="RAL44537.1"/>
    </source>
</evidence>
<dbReference type="InterPro" id="IPR011009">
    <property type="entry name" value="Kinase-like_dom_sf"/>
</dbReference>
<dbReference type="PANTHER" id="PTHR44167:SF23">
    <property type="entry name" value="CDC7 KINASE, ISOFORM A-RELATED"/>
    <property type="match status" value="1"/>
</dbReference>
<keyword evidence="3" id="KW-0808">Transferase</keyword>
<dbReference type="Gene3D" id="1.10.510.10">
    <property type="entry name" value="Transferase(Phosphotransferase) domain 1"/>
    <property type="match status" value="2"/>
</dbReference>
<dbReference type="EC" id="2.7.11.1" evidence="1"/>